<reference evidence="5" key="1">
    <citation type="submission" date="2015-07" db="EMBL/GenBank/DDBJ databases">
        <authorList>
            <person name="Rodrigo-Torres Lidia"/>
            <person name="Arahal R.David."/>
        </authorList>
    </citation>
    <scope>NUCLEOTIDE SEQUENCE [LARGE SCALE GENOMIC DNA]</scope>
    <source>
        <strain evidence="5">CECT 5112</strain>
    </source>
</reference>
<sequence length="802" mass="88851">MKIRSYVIFCFLLAALLPTIIFSVWSYRETVARELADVQDRHLLLAKKAAATLDHYQKNLIAAIEAIGTSARSSETSGAYSRLFEQLFIACVGITDKRTGHIEYFFKTGVSRKGHIEDATLETLLGNSNPDQAVFSNILPDKEGRNRIYLVIEQPNRTLIGVIKPDYIVELGESIVFGEKGHAAIVDSSGTVIAHPRDEWITSRKNISAVPVVAQMMTGNSGVGEFYSPAVETQMIAGFAMVPGPGWGIMVPQPVSEIHAKASRVLFSLLPVLGIALVFLMFIGLFLARSLSRPIEELAQAMHLGALNQKLSPLKMPKSLIRFRETEEVCDSYNTMVSRISMASAQIEKLAFSDHVTGLPNRDHLHLQAASILEEAISPRRGGIILLIDLDDFKEINDLYGHLAGDQHLKACAETLSKVAQDAKVRTPEGKPFAPPIVARIGGDEFIVMIQGMIDDEEIEEFLAQVRNALAEPIAELNITPGASIGCAKFPNDGVELIELIKRADIAMYHAKRSGKNKTQVYAPHIGTKSVSEIRRDLTEAIEQEKLYLEYQPKVCTRRRKVISVEALARWEHPEFGLFMPKFWVPSLMGSNAMPRLGEWVMKTAMKDLDRMRSEGHDLWMSVNIGTDHFVSKGFISNVEAIRDELNFDPGLLEIEVTEDTLFSSEEKAVDAFNQLHDLGYRVSIDDFGRGYSNIARLANLPVDFLKIDQSIIAGASDDPRIGTIMAYTLKMAKELDCKTVAEGIETEQQAEFASRLGADCLQGYFFTPSLQVGELLNWLDAQPGSNGHPYLRETNDAVAQA</sequence>
<dbReference type="Gene3D" id="3.30.450.20">
    <property type="entry name" value="PAS domain"/>
    <property type="match status" value="1"/>
</dbReference>
<keyword evidence="1" id="KW-1133">Transmembrane helix</keyword>
<keyword evidence="1" id="KW-0812">Transmembrane</keyword>
<keyword evidence="1" id="KW-0472">Membrane</keyword>
<evidence type="ECO:0000259" key="3">
    <source>
        <dbReference type="PROSITE" id="PS50887"/>
    </source>
</evidence>
<dbReference type="AlphaFoldDB" id="A0A0M7A2V5"/>
<dbReference type="Gene3D" id="3.20.20.450">
    <property type="entry name" value="EAL domain"/>
    <property type="match status" value="1"/>
</dbReference>
<evidence type="ECO:0000259" key="2">
    <source>
        <dbReference type="PROSITE" id="PS50883"/>
    </source>
</evidence>
<dbReference type="SUPFAM" id="SSF55073">
    <property type="entry name" value="Nucleotide cyclase"/>
    <property type="match status" value="1"/>
</dbReference>
<dbReference type="STRING" id="388408.LAX5112_01871"/>
<dbReference type="NCBIfam" id="TIGR00254">
    <property type="entry name" value="GGDEF"/>
    <property type="match status" value="1"/>
</dbReference>
<evidence type="ECO:0000313" key="5">
    <source>
        <dbReference type="Proteomes" id="UP000053235"/>
    </source>
</evidence>
<keyword evidence="5" id="KW-1185">Reference proteome</keyword>
<dbReference type="EC" id="3.1.4.52" evidence="4"/>
<evidence type="ECO:0000256" key="1">
    <source>
        <dbReference type="SAM" id="Phobius"/>
    </source>
</evidence>
<dbReference type="Proteomes" id="UP000053235">
    <property type="component" value="Unassembled WGS sequence"/>
</dbReference>
<dbReference type="SMART" id="SM00052">
    <property type="entry name" value="EAL"/>
    <property type="match status" value="1"/>
</dbReference>
<dbReference type="Gene3D" id="6.10.340.10">
    <property type="match status" value="1"/>
</dbReference>
<dbReference type="InterPro" id="IPR035919">
    <property type="entry name" value="EAL_sf"/>
</dbReference>
<accession>A0A0M7A2V5</accession>
<evidence type="ECO:0000313" key="4">
    <source>
        <dbReference type="EMBL" id="CTQ68746.1"/>
    </source>
</evidence>
<protein>
    <submittedName>
        <fullName evidence="4">Cyclic di-GMP phosphodiesterase Gmr</fullName>
        <ecNumber evidence="4">3.1.4.52</ecNumber>
    </submittedName>
</protein>
<dbReference type="PROSITE" id="PS50883">
    <property type="entry name" value="EAL"/>
    <property type="match status" value="1"/>
</dbReference>
<dbReference type="CDD" id="cd01948">
    <property type="entry name" value="EAL"/>
    <property type="match status" value="1"/>
</dbReference>
<feature type="transmembrane region" description="Helical" evidence="1">
    <location>
        <begin position="265"/>
        <end position="288"/>
    </location>
</feature>
<dbReference type="OrthoDB" id="9814202at2"/>
<dbReference type="InterPro" id="IPR043128">
    <property type="entry name" value="Rev_trsase/Diguanyl_cyclase"/>
</dbReference>
<dbReference type="PROSITE" id="PS50887">
    <property type="entry name" value="GGDEF"/>
    <property type="match status" value="1"/>
</dbReference>
<dbReference type="SUPFAM" id="SSF141868">
    <property type="entry name" value="EAL domain-like"/>
    <property type="match status" value="1"/>
</dbReference>
<dbReference type="EMBL" id="CXWD01000006">
    <property type="protein sequence ID" value="CTQ68746.1"/>
    <property type="molecule type" value="Genomic_DNA"/>
</dbReference>
<dbReference type="InterPro" id="IPR001633">
    <property type="entry name" value="EAL_dom"/>
</dbReference>
<dbReference type="InterPro" id="IPR000160">
    <property type="entry name" value="GGDEF_dom"/>
</dbReference>
<dbReference type="CDD" id="cd12912">
    <property type="entry name" value="PDC2_MCP_like"/>
    <property type="match status" value="1"/>
</dbReference>
<feature type="domain" description="GGDEF" evidence="3">
    <location>
        <begin position="381"/>
        <end position="524"/>
    </location>
</feature>
<dbReference type="InterPro" id="IPR052155">
    <property type="entry name" value="Biofilm_reg_signaling"/>
</dbReference>
<dbReference type="SMART" id="SM00267">
    <property type="entry name" value="GGDEF"/>
    <property type="match status" value="1"/>
</dbReference>
<dbReference type="Gene3D" id="3.30.70.270">
    <property type="match status" value="1"/>
</dbReference>
<organism evidence="4 5">
    <name type="scientific">Roseibium alexandrii</name>
    <dbReference type="NCBI Taxonomy" id="388408"/>
    <lineage>
        <taxon>Bacteria</taxon>
        <taxon>Pseudomonadati</taxon>
        <taxon>Pseudomonadota</taxon>
        <taxon>Alphaproteobacteria</taxon>
        <taxon>Hyphomicrobiales</taxon>
        <taxon>Stappiaceae</taxon>
        <taxon>Roseibium</taxon>
    </lineage>
</organism>
<dbReference type="Pfam" id="PF00563">
    <property type="entry name" value="EAL"/>
    <property type="match status" value="1"/>
</dbReference>
<dbReference type="PANTHER" id="PTHR44757">
    <property type="entry name" value="DIGUANYLATE CYCLASE DGCP"/>
    <property type="match status" value="1"/>
</dbReference>
<feature type="domain" description="EAL" evidence="2">
    <location>
        <begin position="531"/>
        <end position="784"/>
    </location>
</feature>
<dbReference type="Pfam" id="PF00990">
    <property type="entry name" value="GGDEF"/>
    <property type="match status" value="1"/>
</dbReference>
<proteinExistence type="predicted"/>
<dbReference type="PANTHER" id="PTHR44757:SF2">
    <property type="entry name" value="BIOFILM ARCHITECTURE MAINTENANCE PROTEIN MBAA"/>
    <property type="match status" value="1"/>
</dbReference>
<dbReference type="GO" id="GO:0071111">
    <property type="term" value="F:cyclic-guanylate-specific phosphodiesterase activity"/>
    <property type="evidence" value="ECO:0007669"/>
    <property type="project" value="UniProtKB-EC"/>
</dbReference>
<gene>
    <name evidence="4" type="primary">gmr_8</name>
    <name evidence="4" type="ORF">LAX5112_01871</name>
</gene>
<dbReference type="CDD" id="cd01949">
    <property type="entry name" value="GGDEF"/>
    <property type="match status" value="1"/>
</dbReference>
<dbReference type="InterPro" id="IPR029787">
    <property type="entry name" value="Nucleotide_cyclase"/>
</dbReference>
<keyword evidence="4" id="KW-0378">Hydrolase</keyword>
<dbReference type="RefSeq" id="WP_055671572.1">
    <property type="nucleotide sequence ID" value="NZ_CXWD01000006.1"/>
</dbReference>
<name>A0A0M7A2V5_9HYPH</name>